<keyword evidence="2" id="KW-1185">Reference proteome</keyword>
<organism evidence="1 2">
    <name type="scientific">Pristionchus pacificus</name>
    <name type="common">Parasitic nematode worm</name>
    <dbReference type="NCBI Taxonomy" id="54126"/>
    <lineage>
        <taxon>Eukaryota</taxon>
        <taxon>Metazoa</taxon>
        <taxon>Ecdysozoa</taxon>
        <taxon>Nematoda</taxon>
        <taxon>Chromadorea</taxon>
        <taxon>Rhabditida</taxon>
        <taxon>Rhabditina</taxon>
        <taxon>Diplogasteromorpha</taxon>
        <taxon>Diplogasteroidea</taxon>
        <taxon>Neodiplogasteridae</taxon>
        <taxon>Pristionchus</taxon>
    </lineage>
</organism>
<dbReference type="EnsemblMetazoa" id="PPA43411.1">
    <property type="protein sequence ID" value="PPA43411.1"/>
    <property type="gene ID" value="WBGene00281780"/>
</dbReference>
<dbReference type="Proteomes" id="UP000005239">
    <property type="component" value="Unassembled WGS sequence"/>
</dbReference>
<proteinExistence type="predicted"/>
<sequence>MTQQPVVPIVDGVEEQEKTTFLDFPNEVLVDILKYADQRSGLKMRLNMRLDALQLNVKYYWKEIRLNFPTNLLLRPTETQAKCKSPLFNDGDNLNFVLNRLSKTTYVEAINITAHPTNKPLDEQQIRLFDELFSFHGDFLQVQRESSDCKLPKITLQHLLNFTDNLTEVRLDFCCSSIAAKDFSSLRKTMLRDDCKLQSFYASVELGSEIHIVKECFGVEIEDSLPPRRTRIYRANDENIEIYSASHDYVNIVHYECGLETSCLALAIIELTFEKGVENSNYYEKVQLNHLYELD</sequence>
<dbReference type="AlphaFoldDB" id="A0A2A6BU56"/>
<name>A0A2A6BU56_PRIPA</name>
<evidence type="ECO:0000313" key="2">
    <source>
        <dbReference type="Proteomes" id="UP000005239"/>
    </source>
</evidence>
<accession>A0A2A6BU56</accession>
<gene>
    <name evidence="1" type="primary">WBGene00281780</name>
</gene>
<reference evidence="2" key="1">
    <citation type="journal article" date="2008" name="Nat. Genet.">
        <title>The Pristionchus pacificus genome provides a unique perspective on nematode lifestyle and parasitism.</title>
        <authorList>
            <person name="Dieterich C."/>
            <person name="Clifton S.W."/>
            <person name="Schuster L.N."/>
            <person name="Chinwalla A."/>
            <person name="Delehaunty K."/>
            <person name="Dinkelacker I."/>
            <person name="Fulton L."/>
            <person name="Fulton R."/>
            <person name="Godfrey J."/>
            <person name="Minx P."/>
            <person name="Mitreva M."/>
            <person name="Roeseler W."/>
            <person name="Tian H."/>
            <person name="Witte H."/>
            <person name="Yang S.P."/>
            <person name="Wilson R.K."/>
            <person name="Sommer R.J."/>
        </authorList>
    </citation>
    <scope>NUCLEOTIDE SEQUENCE [LARGE SCALE GENOMIC DNA]</scope>
    <source>
        <strain evidence="2">PS312</strain>
    </source>
</reference>
<protein>
    <submittedName>
        <fullName evidence="1">Uncharacterized protein</fullName>
    </submittedName>
</protein>
<reference evidence="1" key="2">
    <citation type="submission" date="2022-06" db="UniProtKB">
        <authorList>
            <consortium name="EnsemblMetazoa"/>
        </authorList>
    </citation>
    <scope>IDENTIFICATION</scope>
    <source>
        <strain evidence="1">PS312</strain>
    </source>
</reference>
<evidence type="ECO:0000313" key="1">
    <source>
        <dbReference type="EnsemblMetazoa" id="PPA43411.1"/>
    </source>
</evidence>
<accession>A0A8R1UXW3</accession>